<feature type="domain" description="DNA endonuclease activator Ctp1 C-terminal" evidence="11">
    <location>
        <begin position="382"/>
        <end position="414"/>
    </location>
</feature>
<comment type="subunit">
    <text evidence="3">Heterohexamer of two PFD-alpha type and four PFD-beta type subunits.</text>
</comment>
<comment type="caution">
    <text evidence="12">The sequence shown here is derived from an EMBL/GenBank/DDBJ whole genome shotgun (WGS) entry which is preliminary data.</text>
</comment>
<protein>
    <recommendedName>
        <fullName evidence="8">Probable prefoldin subunit 6</fullName>
    </recommendedName>
</protein>
<comment type="function">
    <text evidence="7">Binds specifically to cytosolic chaperonin (c-CPN) and transfers target proteins to it. Binds to nascent polypeptide chain and promotes folding in an environment in which there are many competing pathways for nonnative proteins. Required for positioning of the mitotic spindle.</text>
</comment>
<evidence type="ECO:0000256" key="10">
    <source>
        <dbReference type="SAM" id="MobiDB-lite"/>
    </source>
</evidence>
<feature type="compositionally biased region" description="Polar residues" evidence="10">
    <location>
        <begin position="46"/>
        <end position="67"/>
    </location>
</feature>
<evidence type="ECO:0000259" key="11">
    <source>
        <dbReference type="Pfam" id="PF08573"/>
    </source>
</evidence>
<comment type="subcellular location">
    <subcellularLocation>
        <location evidence="1">Nucleus</location>
    </subcellularLocation>
</comment>
<dbReference type="InterPro" id="IPR002777">
    <property type="entry name" value="PFD_beta-like"/>
</dbReference>
<dbReference type="GO" id="GO:0016272">
    <property type="term" value="C:prefoldin complex"/>
    <property type="evidence" value="ECO:0007669"/>
    <property type="project" value="InterPro"/>
</dbReference>
<feature type="region of interest" description="Disordered" evidence="10">
    <location>
        <begin position="190"/>
        <end position="307"/>
    </location>
</feature>
<keyword evidence="4" id="KW-0227">DNA damage</keyword>
<dbReference type="Pfam" id="PF01920">
    <property type="entry name" value="Prefoldin_2"/>
    <property type="match status" value="1"/>
</dbReference>
<evidence type="ECO:0000256" key="2">
    <source>
        <dbReference type="ARBA" id="ARBA00008045"/>
    </source>
</evidence>
<feature type="coiled-coil region" evidence="9">
    <location>
        <begin position="442"/>
        <end position="483"/>
    </location>
</feature>
<evidence type="ECO:0000256" key="3">
    <source>
        <dbReference type="ARBA" id="ARBA00011695"/>
    </source>
</evidence>
<dbReference type="GO" id="GO:0005737">
    <property type="term" value="C:cytoplasm"/>
    <property type="evidence" value="ECO:0007669"/>
    <property type="project" value="TreeGrafter"/>
</dbReference>
<comment type="similarity">
    <text evidence="2">Belongs to the prefoldin subunit beta family.</text>
</comment>
<dbReference type="EMBL" id="JAKKPZ010000003">
    <property type="protein sequence ID" value="KAI1723867.1"/>
    <property type="molecule type" value="Genomic_DNA"/>
</dbReference>
<dbReference type="SUPFAM" id="SSF46579">
    <property type="entry name" value="Prefoldin"/>
    <property type="match status" value="1"/>
</dbReference>
<feature type="domain" description="DNA endonuclease activator Ctp1 C-terminal" evidence="11">
    <location>
        <begin position="154"/>
        <end position="186"/>
    </location>
</feature>
<dbReference type="GO" id="GO:0051087">
    <property type="term" value="F:protein-folding chaperone binding"/>
    <property type="evidence" value="ECO:0007669"/>
    <property type="project" value="TreeGrafter"/>
</dbReference>
<evidence type="ECO:0000313" key="12">
    <source>
        <dbReference type="EMBL" id="KAI1723867.1"/>
    </source>
</evidence>
<feature type="compositionally biased region" description="Polar residues" evidence="10">
    <location>
        <begin position="274"/>
        <end position="295"/>
    </location>
</feature>
<dbReference type="InterPro" id="IPR013882">
    <property type="entry name" value="Ctp1_C"/>
</dbReference>
<dbReference type="FunFam" id="1.10.287.370:FF:000003">
    <property type="entry name" value="Prefoldin subunit 6"/>
    <property type="match status" value="1"/>
</dbReference>
<evidence type="ECO:0000256" key="5">
    <source>
        <dbReference type="ARBA" id="ARBA00023186"/>
    </source>
</evidence>
<dbReference type="PANTHER" id="PTHR21431:SF0">
    <property type="entry name" value="PREFOLDIN SUBUNIT 6"/>
    <property type="match status" value="1"/>
</dbReference>
<evidence type="ECO:0000256" key="1">
    <source>
        <dbReference type="ARBA" id="ARBA00004123"/>
    </source>
</evidence>
<dbReference type="GO" id="GO:0005634">
    <property type="term" value="C:nucleus"/>
    <property type="evidence" value="ECO:0007669"/>
    <property type="project" value="UniProtKB-SubCell"/>
</dbReference>
<keyword evidence="5" id="KW-0143">Chaperone</keyword>
<dbReference type="PANTHER" id="PTHR21431">
    <property type="entry name" value="PREFOLDIN SUBUNIT 6"/>
    <property type="match status" value="1"/>
</dbReference>
<evidence type="ECO:0000256" key="6">
    <source>
        <dbReference type="ARBA" id="ARBA00023242"/>
    </source>
</evidence>
<dbReference type="Gene3D" id="1.10.287.370">
    <property type="match status" value="1"/>
</dbReference>
<keyword evidence="6" id="KW-0539">Nucleus</keyword>
<dbReference type="GO" id="GO:0006281">
    <property type="term" value="P:DNA repair"/>
    <property type="evidence" value="ECO:0007669"/>
    <property type="project" value="InterPro"/>
</dbReference>
<evidence type="ECO:0000256" key="7">
    <source>
        <dbReference type="ARBA" id="ARBA00058726"/>
    </source>
</evidence>
<evidence type="ECO:0000256" key="9">
    <source>
        <dbReference type="SAM" id="Coils"/>
    </source>
</evidence>
<feature type="compositionally biased region" description="Basic residues" evidence="10">
    <location>
        <begin position="203"/>
        <end position="218"/>
    </location>
</feature>
<dbReference type="AlphaFoldDB" id="A0AAD4NBF9"/>
<proteinExistence type="inferred from homology"/>
<keyword evidence="13" id="KW-1185">Reference proteome</keyword>
<feature type="region of interest" description="Disordered" evidence="10">
    <location>
        <begin position="1"/>
        <end position="79"/>
    </location>
</feature>
<dbReference type="GO" id="GO:0006457">
    <property type="term" value="P:protein folding"/>
    <property type="evidence" value="ECO:0007669"/>
    <property type="project" value="InterPro"/>
</dbReference>
<organism evidence="12 13">
    <name type="scientific">Ditylenchus destructor</name>
    <dbReference type="NCBI Taxonomy" id="166010"/>
    <lineage>
        <taxon>Eukaryota</taxon>
        <taxon>Metazoa</taxon>
        <taxon>Ecdysozoa</taxon>
        <taxon>Nematoda</taxon>
        <taxon>Chromadorea</taxon>
        <taxon>Rhabditida</taxon>
        <taxon>Tylenchina</taxon>
        <taxon>Tylenchomorpha</taxon>
        <taxon>Sphaerularioidea</taxon>
        <taxon>Anguinidae</taxon>
        <taxon>Anguininae</taxon>
        <taxon>Ditylenchus</taxon>
    </lineage>
</organism>
<reference evidence="12" key="1">
    <citation type="submission" date="2022-01" db="EMBL/GenBank/DDBJ databases">
        <title>Genome Sequence Resource for Two Populations of Ditylenchus destructor, the Migratory Endoparasitic Phytonematode.</title>
        <authorList>
            <person name="Zhang H."/>
            <person name="Lin R."/>
            <person name="Xie B."/>
        </authorList>
    </citation>
    <scope>NUCLEOTIDE SEQUENCE</scope>
    <source>
        <strain evidence="12">BazhouSP</strain>
    </source>
</reference>
<dbReference type="GO" id="GO:0051131">
    <property type="term" value="P:chaperone-mediated protein complex assembly"/>
    <property type="evidence" value="ECO:0007669"/>
    <property type="project" value="TreeGrafter"/>
</dbReference>
<keyword evidence="9" id="KW-0175">Coiled coil</keyword>
<accession>A0AAD4NBF9</accession>
<evidence type="ECO:0000256" key="4">
    <source>
        <dbReference type="ARBA" id="ARBA00022763"/>
    </source>
</evidence>
<name>A0AAD4NBF9_9BILA</name>
<dbReference type="Pfam" id="PF08573">
    <property type="entry name" value="SAE2"/>
    <property type="match status" value="2"/>
</dbReference>
<dbReference type="InterPro" id="IPR009053">
    <property type="entry name" value="Prefoldin"/>
</dbReference>
<sequence>MSQPADDSPFCKKDDLNTSGEWLTTTKPPKASKKSKAIASKSPTKYQNIDSQPQLPSSSTTVSSLNLENEGPSKENLPDPWEKLVKELCSPTFQEEHKSAALKVFDRDKERTTLKDKCVPVRNAEARATLMHGYECRCCAPYYDALNLTPGERQRRINQVSRHRGFQPIPSTPERYWDIEFPTTQEQRNLGLVVETDSPLFKTKPKRSVSRNDRRKAKRELTKNSVGKMSQPADDSPFCKKDDLNTSGEWLTTTKPPKASKKSKAIASKSPTKYQNIDSQPQLPSSSTTVSSLNLENEGPSKENLPDPWEKLVKELCSPTFQEEHKSAALKVFDRDKERTTLKDKCVPVRNAEARATLMHGYECRCCAPYYDALNLTPGERQRRINQVSRHRGFQPIPSTPERYWDIEFPTTQEQRNLGLVVETDSPLFKTKPKRSVSRNDLHNIMASLEELKAKFDEEVNKISQLEKDRSRCLLNRRQLESQLTENNMVKEEFDRLEVAANVYKLIGPVLVKQDLAEAKENVRKRVEYITTEISRVESVLADFAKNIESQKLNAEKARDILKANLAKAGA</sequence>
<dbReference type="Proteomes" id="UP001201812">
    <property type="component" value="Unassembled WGS sequence"/>
</dbReference>
<dbReference type="CDD" id="cd23161">
    <property type="entry name" value="Prefoldin_6"/>
    <property type="match status" value="1"/>
</dbReference>
<gene>
    <name evidence="12" type="ORF">DdX_04046</name>
</gene>
<evidence type="ECO:0000313" key="13">
    <source>
        <dbReference type="Proteomes" id="UP001201812"/>
    </source>
</evidence>
<evidence type="ECO:0000256" key="8">
    <source>
        <dbReference type="ARBA" id="ARBA00072592"/>
    </source>
</evidence>
<dbReference type="GO" id="GO:0051082">
    <property type="term" value="F:unfolded protein binding"/>
    <property type="evidence" value="ECO:0007669"/>
    <property type="project" value="InterPro"/>
</dbReference>